<dbReference type="FunFam" id="2.60.40.10:FF:000333">
    <property type="entry name" value="Down syndrome cell adhesion molecule"/>
    <property type="match status" value="2"/>
</dbReference>
<dbReference type="Proteomes" id="UP000827092">
    <property type="component" value="Unassembled WGS sequence"/>
</dbReference>
<dbReference type="InterPro" id="IPR003599">
    <property type="entry name" value="Ig_sub"/>
</dbReference>
<dbReference type="Pfam" id="PF13927">
    <property type="entry name" value="Ig_3"/>
    <property type="match status" value="3"/>
</dbReference>
<proteinExistence type="predicted"/>
<dbReference type="InterPro" id="IPR036179">
    <property type="entry name" value="Ig-like_dom_sf"/>
</dbReference>
<dbReference type="GO" id="GO:0070593">
    <property type="term" value="P:dendrite self-avoidance"/>
    <property type="evidence" value="ECO:0007669"/>
    <property type="project" value="TreeGrafter"/>
</dbReference>
<evidence type="ECO:0000259" key="4">
    <source>
        <dbReference type="PROSITE" id="PS50835"/>
    </source>
</evidence>
<dbReference type="FunFam" id="2.60.40.10:FF:000107">
    <property type="entry name" value="Myosin, light chain kinase a"/>
    <property type="match status" value="1"/>
</dbReference>
<sequence>MKLTSVGRLWIAMLFLSASCLASQQGSTKIQKFMFPDQVLSGTKTTATCTAISGSPPMEFKWFKNGKMIQMNPKSVIRTYTDLSVLLLEDVDQTSNGNYTCEVIGTSGSDSYTALLEVKEPPKWTKQPKDTSLNSGMNIELECAATGYPLPNVTWKKAIGASQEQFVNSQSQKQEQGRSILEIKQASSEATGFYLCEADNGILKIKTKGIVISVSDLPKVQKIFFPDQVVTGQRTSAHCTAISGSPPMEFKWLKNGLTIKANQQFSIRNHADYSVLFIENVDFTTSANYTCELTNSFGSDRYTAVLEVKEPPKWIKEPKDAYVSAGDNITIECSASGFPLPDVTWMWNSPYGKDSAQEVSSQRKSNGKSILAKKHVTVKDAGFYFCMADNGIEKIQTNGVIISISVLVSALYIEDSDAESPRIQPFNLATHYQTDEKVTIFCAIKSGTPPFHFSWLKNSQAINKEEASEIVHLKQFSSLSLPPLTLSSKGNYTCQVSNNYGSDSHTENLNVVVPPKWSVIPKDQETVVGDDLSIECVADGYPTPRVTWKITDHDNFKTFNVDKKSPRIETTNGLIKISSVTKEDEGNYVCEASNDIGESIARTVHVSVLGRHSTICSFISSV</sequence>
<dbReference type="FunFam" id="2.60.40.10:FF:000104">
    <property type="entry name" value="Down syndrome cell adhesion molecule b"/>
    <property type="match status" value="1"/>
</dbReference>
<dbReference type="SMART" id="SM00409">
    <property type="entry name" value="IG"/>
    <property type="match status" value="6"/>
</dbReference>
<feature type="chain" id="PRO_5043910795" description="Ig-like domain-containing protein" evidence="3">
    <location>
        <begin position="23"/>
        <end position="622"/>
    </location>
</feature>
<dbReference type="PROSITE" id="PS51257">
    <property type="entry name" value="PROKAR_LIPOPROTEIN"/>
    <property type="match status" value="1"/>
</dbReference>
<dbReference type="PANTHER" id="PTHR10075:SF100">
    <property type="entry name" value="FASCICLIN-2"/>
    <property type="match status" value="1"/>
</dbReference>
<keyword evidence="6" id="KW-1185">Reference proteome</keyword>
<dbReference type="InterPro" id="IPR013783">
    <property type="entry name" value="Ig-like_fold"/>
</dbReference>
<feature type="signal peptide" evidence="3">
    <location>
        <begin position="1"/>
        <end position="22"/>
    </location>
</feature>
<dbReference type="PROSITE" id="PS50835">
    <property type="entry name" value="IG_LIKE"/>
    <property type="match status" value="6"/>
</dbReference>
<dbReference type="GO" id="GO:0005886">
    <property type="term" value="C:plasma membrane"/>
    <property type="evidence" value="ECO:0007669"/>
    <property type="project" value="TreeGrafter"/>
</dbReference>
<dbReference type="InterPro" id="IPR003598">
    <property type="entry name" value="Ig_sub2"/>
</dbReference>
<evidence type="ECO:0000313" key="5">
    <source>
        <dbReference type="EMBL" id="KAG8172953.1"/>
    </source>
</evidence>
<reference evidence="5 6" key="1">
    <citation type="journal article" date="2022" name="Nat. Ecol. Evol.">
        <title>A masculinizing supergene underlies an exaggerated male reproductive morph in a spider.</title>
        <authorList>
            <person name="Hendrickx F."/>
            <person name="De Corte Z."/>
            <person name="Sonet G."/>
            <person name="Van Belleghem S.M."/>
            <person name="Kostlbacher S."/>
            <person name="Vangestel C."/>
        </authorList>
    </citation>
    <scope>NUCLEOTIDE SEQUENCE [LARGE SCALE GENOMIC DNA]</scope>
    <source>
        <strain evidence="5">W744_W776</strain>
    </source>
</reference>
<feature type="domain" description="Ig-like" evidence="4">
    <location>
        <begin position="515"/>
        <end position="607"/>
    </location>
</feature>
<evidence type="ECO:0000256" key="1">
    <source>
        <dbReference type="ARBA" id="ARBA00023157"/>
    </source>
</evidence>
<name>A0AAV6TMX2_9ARAC</name>
<dbReference type="Pfam" id="PF07679">
    <property type="entry name" value="I-set"/>
    <property type="match status" value="3"/>
</dbReference>
<dbReference type="FunFam" id="2.60.40.10:FF:000032">
    <property type="entry name" value="palladin isoform X1"/>
    <property type="match status" value="2"/>
</dbReference>
<dbReference type="EMBL" id="JAFNEN010002209">
    <property type="protein sequence ID" value="KAG8172953.1"/>
    <property type="molecule type" value="Genomic_DNA"/>
</dbReference>
<dbReference type="GO" id="GO:0030424">
    <property type="term" value="C:axon"/>
    <property type="evidence" value="ECO:0007669"/>
    <property type="project" value="TreeGrafter"/>
</dbReference>
<feature type="domain" description="Ig-like" evidence="4">
    <location>
        <begin position="218"/>
        <end position="307"/>
    </location>
</feature>
<feature type="domain" description="Ig-like" evidence="4">
    <location>
        <begin position="421"/>
        <end position="510"/>
    </location>
</feature>
<dbReference type="GO" id="GO:0007156">
    <property type="term" value="P:homophilic cell adhesion via plasma membrane adhesion molecules"/>
    <property type="evidence" value="ECO:0007669"/>
    <property type="project" value="TreeGrafter"/>
</dbReference>
<dbReference type="SMART" id="SM00408">
    <property type="entry name" value="IGc2"/>
    <property type="match status" value="6"/>
</dbReference>
<feature type="domain" description="Ig-like" evidence="4">
    <location>
        <begin position="312"/>
        <end position="403"/>
    </location>
</feature>
<keyword evidence="1" id="KW-1015">Disulfide bond</keyword>
<evidence type="ECO:0000256" key="3">
    <source>
        <dbReference type="SAM" id="SignalP"/>
    </source>
</evidence>
<dbReference type="AlphaFoldDB" id="A0AAV6TMX2"/>
<dbReference type="InterPro" id="IPR013098">
    <property type="entry name" value="Ig_I-set"/>
</dbReference>
<feature type="domain" description="Ig-like" evidence="4">
    <location>
        <begin position="122"/>
        <end position="215"/>
    </location>
</feature>
<dbReference type="InterPro" id="IPR007110">
    <property type="entry name" value="Ig-like_dom"/>
</dbReference>
<accession>A0AAV6TMX2</accession>
<dbReference type="GO" id="GO:0007411">
    <property type="term" value="P:axon guidance"/>
    <property type="evidence" value="ECO:0007669"/>
    <property type="project" value="TreeGrafter"/>
</dbReference>
<organism evidence="5 6">
    <name type="scientific">Oedothorax gibbosus</name>
    <dbReference type="NCBI Taxonomy" id="931172"/>
    <lineage>
        <taxon>Eukaryota</taxon>
        <taxon>Metazoa</taxon>
        <taxon>Ecdysozoa</taxon>
        <taxon>Arthropoda</taxon>
        <taxon>Chelicerata</taxon>
        <taxon>Arachnida</taxon>
        <taxon>Araneae</taxon>
        <taxon>Araneomorphae</taxon>
        <taxon>Entelegynae</taxon>
        <taxon>Araneoidea</taxon>
        <taxon>Linyphiidae</taxon>
        <taxon>Erigoninae</taxon>
        <taxon>Oedothorax</taxon>
    </lineage>
</organism>
<feature type="domain" description="Ig-like" evidence="4">
    <location>
        <begin position="28"/>
        <end position="117"/>
    </location>
</feature>
<protein>
    <recommendedName>
        <fullName evidence="4">Ig-like domain-containing protein</fullName>
    </recommendedName>
</protein>
<keyword evidence="3" id="KW-0732">Signal</keyword>
<gene>
    <name evidence="5" type="ORF">JTE90_005602</name>
</gene>
<dbReference type="GO" id="GO:0098632">
    <property type="term" value="F:cell-cell adhesion mediator activity"/>
    <property type="evidence" value="ECO:0007669"/>
    <property type="project" value="TreeGrafter"/>
</dbReference>
<dbReference type="SUPFAM" id="SSF48726">
    <property type="entry name" value="Immunoglobulin"/>
    <property type="match status" value="6"/>
</dbReference>
<evidence type="ECO:0000256" key="2">
    <source>
        <dbReference type="ARBA" id="ARBA00023319"/>
    </source>
</evidence>
<keyword evidence="2" id="KW-0393">Immunoglobulin domain</keyword>
<evidence type="ECO:0000313" key="6">
    <source>
        <dbReference type="Proteomes" id="UP000827092"/>
    </source>
</evidence>
<dbReference type="PANTHER" id="PTHR10075">
    <property type="entry name" value="BASIGIN RELATED"/>
    <property type="match status" value="1"/>
</dbReference>
<comment type="caution">
    <text evidence="5">The sequence shown here is derived from an EMBL/GenBank/DDBJ whole genome shotgun (WGS) entry which is preliminary data.</text>
</comment>
<dbReference type="Gene3D" id="2.60.40.10">
    <property type="entry name" value="Immunoglobulins"/>
    <property type="match status" value="6"/>
</dbReference>